<evidence type="ECO:0000313" key="3">
    <source>
        <dbReference type="Proteomes" id="UP001165583"/>
    </source>
</evidence>
<proteinExistence type="predicted"/>
<name>A0ABT2I637_9SPHN</name>
<reference evidence="2" key="1">
    <citation type="submission" date="2022-09" db="EMBL/GenBank/DDBJ databases">
        <title>Novosphingobium sp. Nov., a polycyclic aromatic hydrocarbon-degrading bacterium isolated form mangrove sediments in HongKong.</title>
        <authorList>
            <person name="Hu Z."/>
        </authorList>
    </citation>
    <scope>NUCLEOTIDE SEQUENCE</scope>
    <source>
        <strain evidence="2">HK4-1</strain>
    </source>
</reference>
<keyword evidence="3" id="KW-1185">Reference proteome</keyword>
<gene>
    <name evidence="2" type="ORF">NZK81_12010</name>
</gene>
<feature type="compositionally biased region" description="Low complexity" evidence="1">
    <location>
        <begin position="30"/>
        <end position="39"/>
    </location>
</feature>
<evidence type="ECO:0000313" key="2">
    <source>
        <dbReference type="EMBL" id="MCT2400280.1"/>
    </source>
</evidence>
<dbReference type="InterPro" id="IPR023614">
    <property type="entry name" value="Porin_dom_sf"/>
</dbReference>
<accession>A0ABT2I637</accession>
<evidence type="ECO:0000256" key="1">
    <source>
        <dbReference type="SAM" id="MobiDB-lite"/>
    </source>
</evidence>
<dbReference type="RefSeq" id="WP_260046325.1">
    <property type="nucleotide sequence ID" value="NZ_JANZXA010000007.1"/>
</dbReference>
<dbReference type="EMBL" id="JANZXA010000007">
    <property type="protein sequence ID" value="MCT2400280.1"/>
    <property type="molecule type" value="Genomic_DNA"/>
</dbReference>
<dbReference type="Proteomes" id="UP001165583">
    <property type="component" value="Unassembled WGS sequence"/>
</dbReference>
<organism evidence="2 3">
    <name type="scientific">Novosphingobium mangrovi</name>
    <name type="common">ex Huang et al. 2023</name>
    <dbReference type="NCBI Taxonomy" id="2976432"/>
    <lineage>
        <taxon>Bacteria</taxon>
        <taxon>Pseudomonadati</taxon>
        <taxon>Pseudomonadota</taxon>
        <taxon>Alphaproteobacteria</taxon>
        <taxon>Sphingomonadales</taxon>
        <taxon>Sphingomonadaceae</taxon>
        <taxon>Novosphingobium</taxon>
    </lineage>
</organism>
<dbReference type="SUPFAM" id="SSF56935">
    <property type="entry name" value="Porins"/>
    <property type="match status" value="1"/>
</dbReference>
<protein>
    <submittedName>
        <fullName evidence="2">Porin</fullName>
    </submittedName>
</protein>
<dbReference type="InterPro" id="IPR010870">
    <property type="entry name" value="Porin_O/P"/>
</dbReference>
<feature type="region of interest" description="Disordered" evidence="1">
    <location>
        <begin position="20"/>
        <end position="39"/>
    </location>
</feature>
<dbReference type="Gene3D" id="2.40.160.10">
    <property type="entry name" value="Porin"/>
    <property type="match status" value="1"/>
</dbReference>
<comment type="caution">
    <text evidence="2">The sequence shown here is derived from an EMBL/GenBank/DDBJ whole genome shotgun (WGS) entry which is preliminary data.</text>
</comment>
<dbReference type="Pfam" id="PF07396">
    <property type="entry name" value="Porin_O_P"/>
    <property type="match status" value="1"/>
</dbReference>
<sequence>MRTEIRALRERLERLESALGMASAPPPPSTAAAPANAGVTPSPMAASTAVTAPAAPKAATKIDWKGSPRLSEGDKAFKVKGRIQADANYISAPGGLDDNGLGFSSEMRRIRLGGEGSLGAGFGYKLELELSDNAVDLVDSFVTYKNGSWLVTLGNHNPFQALDELTGDTSGSFMERAAFTDAFGFERRLGLSAQYQRGDLLAQLGIFTDDIGSLANSSDGVSGGDENNSYSIDGRLVFAPKADDIQLHFGASAHQRRLGRLSDGTTRYRQRPYAHSTSTRLIGTPTMQVDHETSYGLELAGIAGRWHGAVEVHALRADRAGLPSVTFRGGYAEVGYFLTRGDSRGYKSGIFTSKAPATPLGDGGIGSIQVNLRYDYLDLDSKDIRGGTQNGYIAALIWSPIQYLRFNFNYALLQYDGARVLPSGRYEYDAHVVGTRFELDF</sequence>